<dbReference type="Gene3D" id="1.20.120.450">
    <property type="entry name" value="dinb family like domain"/>
    <property type="match status" value="1"/>
</dbReference>
<dbReference type="RefSeq" id="WP_086543203.1">
    <property type="nucleotide sequence ID" value="NZ_MSSW01000064.1"/>
</dbReference>
<dbReference type="InterPro" id="IPR024775">
    <property type="entry name" value="DinB-like"/>
</dbReference>
<reference evidence="2 3" key="1">
    <citation type="submission" date="2018-08" db="EMBL/GenBank/DDBJ databases">
        <title>Genomic Encyclopedia of Archaeal and Bacterial Type Strains, Phase II (KMG-II): from individual species to whole genera.</title>
        <authorList>
            <person name="Goeker M."/>
        </authorList>
    </citation>
    <scope>NUCLEOTIDE SEQUENCE [LARGE SCALE GENOMIC DNA]</scope>
    <source>
        <strain evidence="2 3">DSM 15986</strain>
    </source>
</reference>
<comment type="caution">
    <text evidence="2">The sequence shown here is derived from an EMBL/GenBank/DDBJ whole genome shotgun (WGS) entry which is preliminary data.</text>
</comment>
<evidence type="ECO:0000259" key="1">
    <source>
        <dbReference type="Pfam" id="PF12867"/>
    </source>
</evidence>
<protein>
    <submittedName>
        <fullName evidence="2">DinB family protein</fullName>
    </submittedName>
</protein>
<organism evidence="2 3">
    <name type="scientific">Algoriphagus antarcticus</name>
    <dbReference type="NCBI Taxonomy" id="238540"/>
    <lineage>
        <taxon>Bacteria</taxon>
        <taxon>Pseudomonadati</taxon>
        <taxon>Bacteroidota</taxon>
        <taxon>Cytophagia</taxon>
        <taxon>Cytophagales</taxon>
        <taxon>Cyclobacteriaceae</taxon>
        <taxon>Algoriphagus</taxon>
    </lineage>
</organism>
<feature type="domain" description="DinB-like" evidence="1">
    <location>
        <begin position="40"/>
        <end position="193"/>
    </location>
</feature>
<keyword evidence="3" id="KW-1185">Reference proteome</keyword>
<evidence type="ECO:0000313" key="3">
    <source>
        <dbReference type="Proteomes" id="UP000256405"/>
    </source>
</evidence>
<dbReference type="OrthoDB" id="9807923at2"/>
<dbReference type="SUPFAM" id="SSF109854">
    <property type="entry name" value="DinB/YfiT-like putative metalloenzymes"/>
    <property type="match status" value="1"/>
</dbReference>
<gene>
    <name evidence="2" type="ORF">C8N25_13038</name>
</gene>
<accession>A0A3E0DCI0</accession>
<dbReference type="Pfam" id="PF12867">
    <property type="entry name" value="DinB_2"/>
    <property type="match status" value="1"/>
</dbReference>
<evidence type="ECO:0000313" key="2">
    <source>
        <dbReference type="EMBL" id="REG79601.1"/>
    </source>
</evidence>
<sequence>MNKFLVLSLILFAAVQINNTFSQTKALWTEAEREYLVTNLERTKHEIIIATQNLSAEQWAFKEDSTKWSIGQILEHLGLYERMFAQEADIMLSSKPEPELNSFSLPDSSYIGWMNDPSPHQAEWNAEPLGLMKGGDNLTFFLFGRNHLIDFIKNTTYDLKAHFTYRWGQEQRRSIHALMVVHFAHTDRHLNQVFRIKQAPSFPL</sequence>
<name>A0A3E0DCI0_9BACT</name>
<dbReference type="InterPro" id="IPR034660">
    <property type="entry name" value="DinB/YfiT-like"/>
</dbReference>
<dbReference type="EMBL" id="QUNF01000030">
    <property type="protein sequence ID" value="REG79601.1"/>
    <property type="molecule type" value="Genomic_DNA"/>
</dbReference>
<proteinExistence type="predicted"/>
<dbReference type="AlphaFoldDB" id="A0A3E0DCI0"/>
<dbReference type="Proteomes" id="UP000256405">
    <property type="component" value="Unassembled WGS sequence"/>
</dbReference>